<feature type="domain" description="YhcG N-terminal" evidence="2">
    <location>
        <begin position="20"/>
        <end position="173"/>
    </location>
</feature>
<dbReference type="InterPro" id="IPR041527">
    <property type="entry name" value="YhcG_N"/>
</dbReference>
<evidence type="ECO:0000259" key="2">
    <source>
        <dbReference type="Pfam" id="PF17761"/>
    </source>
</evidence>
<dbReference type="InterPro" id="IPR011856">
    <property type="entry name" value="tRNA_endonuc-like_dom_sf"/>
</dbReference>
<dbReference type="InterPro" id="IPR053148">
    <property type="entry name" value="PD-DEXK-like_domain"/>
</dbReference>
<evidence type="ECO:0000259" key="1">
    <source>
        <dbReference type="Pfam" id="PF06250"/>
    </source>
</evidence>
<organism evidence="3 4">
    <name type="scientific">Anaerovibrio slackiae</name>
    <dbReference type="NCBI Taxonomy" id="2652309"/>
    <lineage>
        <taxon>Bacteria</taxon>
        <taxon>Bacillati</taxon>
        <taxon>Bacillota</taxon>
        <taxon>Negativicutes</taxon>
        <taxon>Selenomonadales</taxon>
        <taxon>Selenomonadaceae</taxon>
        <taxon>Anaerovibrio</taxon>
    </lineage>
</organism>
<reference evidence="3 4" key="1">
    <citation type="submission" date="2019-08" db="EMBL/GenBank/DDBJ databases">
        <title>In-depth cultivation of the pig gut microbiome towards novel bacterial diversity and tailored functional studies.</title>
        <authorList>
            <person name="Wylensek D."/>
            <person name="Hitch T.C.A."/>
            <person name="Clavel T."/>
        </authorList>
    </citation>
    <scope>NUCLEOTIDE SEQUENCE [LARGE SCALE GENOMIC DNA]</scope>
    <source>
        <strain evidence="3 4">WCA-693-APC-5D-A</strain>
    </source>
</reference>
<dbReference type="Proteomes" id="UP000433181">
    <property type="component" value="Unassembled WGS sequence"/>
</dbReference>
<accession>A0A6I2UEP6</accession>
<dbReference type="PANTHER" id="PTHR30547:SF0">
    <property type="entry name" value="BLR8175 PROTEIN"/>
    <property type="match status" value="1"/>
</dbReference>
<protein>
    <submittedName>
        <fullName evidence="3">DUF1016 domain-containing protein</fullName>
    </submittedName>
</protein>
<evidence type="ECO:0000313" key="3">
    <source>
        <dbReference type="EMBL" id="MSU10043.1"/>
    </source>
</evidence>
<comment type="caution">
    <text evidence="3">The sequence shown here is derived from an EMBL/GenBank/DDBJ whole genome shotgun (WGS) entry which is preliminary data.</text>
</comment>
<dbReference type="InterPro" id="IPR009362">
    <property type="entry name" value="YhcG_C"/>
</dbReference>
<gene>
    <name evidence="3" type="ORF">FYJ84_13845</name>
</gene>
<dbReference type="AlphaFoldDB" id="A0A6I2UEP6"/>
<dbReference type="Gene3D" id="3.40.1350.10">
    <property type="match status" value="1"/>
</dbReference>
<proteinExistence type="predicted"/>
<dbReference type="Pfam" id="PF17761">
    <property type="entry name" value="DUF1016_N"/>
    <property type="match status" value="1"/>
</dbReference>
<keyword evidence="4" id="KW-1185">Reference proteome</keyword>
<dbReference type="PANTHER" id="PTHR30547">
    <property type="entry name" value="UNCHARACTERIZED PROTEIN YHCG-RELATED"/>
    <property type="match status" value="1"/>
</dbReference>
<dbReference type="EMBL" id="VUNR01000048">
    <property type="protein sequence ID" value="MSU10043.1"/>
    <property type="molecule type" value="Genomic_DNA"/>
</dbReference>
<evidence type="ECO:0000313" key="4">
    <source>
        <dbReference type="Proteomes" id="UP000433181"/>
    </source>
</evidence>
<feature type="domain" description="YhcG PDDEXK nuclease" evidence="1">
    <location>
        <begin position="194"/>
        <end position="347"/>
    </location>
</feature>
<sequence>MSKLVMANKEYREWITSFSKEFKTSQIRATIKVNEEMLMLYWKLGKDISSMSEKYGYGSDFYKIVSEDLNKLLPEIKSFSPTNLKYMRYFYELYQCAEIRPQVGDELVTHEDTIKFEKDFSIIFRIPWGHNKLIIDKCKGNIDKALFYARKILENNWSRNVLLNFLDTDLYNRQGKAITNFTDTLPAIQSDLAQEITKDPYNFDFLTMHERYNEKELKDALIDKVNNFLIELGTGFAYMGREVRIEVGESEKFIDMLFYNTKRHCYVVVEIKTGKFDSSYAGQLGTYVVAVNHQLKTEADNPTLGLLICKDMDSVEAQYALESTSQPLGISSYELSKLVPDDYKGSMPTIEEIEAGLEDAFT</sequence>
<name>A0A6I2UEP6_9FIRM</name>
<dbReference type="Pfam" id="PF06250">
    <property type="entry name" value="YhcG_C"/>
    <property type="match status" value="1"/>
</dbReference>
<dbReference type="GO" id="GO:0003676">
    <property type="term" value="F:nucleic acid binding"/>
    <property type="evidence" value="ECO:0007669"/>
    <property type="project" value="InterPro"/>
</dbReference>